<evidence type="ECO:0000313" key="11">
    <source>
        <dbReference type="Proteomes" id="UP000295371"/>
    </source>
</evidence>
<keyword evidence="3 7" id="KW-0819">tRNA processing</keyword>
<evidence type="ECO:0000259" key="9">
    <source>
        <dbReference type="Pfam" id="PF09179"/>
    </source>
</evidence>
<dbReference type="Proteomes" id="UP000295371">
    <property type="component" value="Unassembled WGS sequence"/>
</dbReference>
<protein>
    <recommendedName>
        <fullName evidence="7">tRNA(Ile)-lysidine synthase</fullName>
        <ecNumber evidence="7">6.3.4.19</ecNumber>
    </recommendedName>
    <alternativeName>
        <fullName evidence="7">tRNA(Ile)-2-lysyl-cytidine synthase</fullName>
    </alternativeName>
    <alternativeName>
        <fullName evidence="7">tRNA(Ile)-lysidine synthetase</fullName>
    </alternativeName>
</protein>
<dbReference type="EMBL" id="SOAW01000003">
    <property type="protein sequence ID" value="TDT29929.1"/>
    <property type="molecule type" value="Genomic_DNA"/>
</dbReference>
<dbReference type="GO" id="GO:0032267">
    <property type="term" value="F:tRNA(Ile)-lysidine synthase activity"/>
    <property type="evidence" value="ECO:0007669"/>
    <property type="project" value="UniProtKB-EC"/>
</dbReference>
<dbReference type="HAMAP" id="MF_01161">
    <property type="entry name" value="tRNA_Ile_lys_synt"/>
    <property type="match status" value="1"/>
</dbReference>
<evidence type="ECO:0000256" key="6">
    <source>
        <dbReference type="ARBA" id="ARBA00048539"/>
    </source>
</evidence>
<keyword evidence="11" id="KW-1185">Reference proteome</keyword>
<dbReference type="InterPro" id="IPR011063">
    <property type="entry name" value="TilS/TtcA_N"/>
</dbReference>
<dbReference type="EC" id="6.3.4.19" evidence="7"/>
<keyword evidence="5 7" id="KW-0067">ATP-binding</keyword>
<dbReference type="Pfam" id="PF01171">
    <property type="entry name" value="ATP_bind_3"/>
    <property type="match status" value="1"/>
</dbReference>
<evidence type="ECO:0000313" key="10">
    <source>
        <dbReference type="EMBL" id="TDT29929.1"/>
    </source>
</evidence>
<comment type="subcellular location">
    <subcellularLocation>
        <location evidence="7">Cytoplasm</location>
    </subcellularLocation>
</comment>
<accession>A0A4R7J118</accession>
<comment type="similarity">
    <text evidence="7">Belongs to the tRNA(Ile)-lysidine synthase family.</text>
</comment>
<evidence type="ECO:0000256" key="2">
    <source>
        <dbReference type="ARBA" id="ARBA00022598"/>
    </source>
</evidence>
<dbReference type="InterPro" id="IPR015262">
    <property type="entry name" value="tRNA_Ile_lys_synt_subst-bd"/>
</dbReference>
<evidence type="ECO:0000256" key="3">
    <source>
        <dbReference type="ARBA" id="ARBA00022694"/>
    </source>
</evidence>
<evidence type="ECO:0000256" key="4">
    <source>
        <dbReference type="ARBA" id="ARBA00022741"/>
    </source>
</evidence>
<dbReference type="SUPFAM" id="SSF82829">
    <property type="entry name" value="MesJ substrate recognition domain-like"/>
    <property type="match status" value="1"/>
</dbReference>
<comment type="catalytic activity">
    <reaction evidence="6 7">
        <text>cytidine(34) in tRNA(Ile2) + L-lysine + ATP = lysidine(34) in tRNA(Ile2) + AMP + diphosphate + H(+)</text>
        <dbReference type="Rhea" id="RHEA:43744"/>
        <dbReference type="Rhea" id="RHEA-COMP:10625"/>
        <dbReference type="Rhea" id="RHEA-COMP:10670"/>
        <dbReference type="ChEBI" id="CHEBI:15378"/>
        <dbReference type="ChEBI" id="CHEBI:30616"/>
        <dbReference type="ChEBI" id="CHEBI:32551"/>
        <dbReference type="ChEBI" id="CHEBI:33019"/>
        <dbReference type="ChEBI" id="CHEBI:82748"/>
        <dbReference type="ChEBI" id="CHEBI:83665"/>
        <dbReference type="ChEBI" id="CHEBI:456215"/>
        <dbReference type="EC" id="6.3.4.19"/>
    </reaction>
</comment>
<comment type="function">
    <text evidence="7">Ligates lysine onto the cytidine present at position 34 of the AUA codon-specific tRNA(Ile) that contains the anticodon CAU, in an ATP-dependent manner. Cytidine is converted to lysidine, thus changing the amino acid specificity of the tRNA from methionine to isoleucine.</text>
</comment>
<keyword evidence="2 7" id="KW-0436">Ligase</keyword>
<feature type="domain" description="tRNA(Ile)-lysidine synthase substrate-binding" evidence="9">
    <location>
        <begin position="258"/>
        <end position="320"/>
    </location>
</feature>
<dbReference type="InterPro" id="IPR014729">
    <property type="entry name" value="Rossmann-like_a/b/a_fold"/>
</dbReference>
<comment type="caution">
    <text evidence="10">The sequence shown here is derived from an EMBL/GenBank/DDBJ whole genome shotgun (WGS) entry which is preliminary data.</text>
</comment>
<dbReference type="PANTHER" id="PTHR43033:SF1">
    <property type="entry name" value="TRNA(ILE)-LYSIDINE SYNTHASE-RELATED"/>
    <property type="match status" value="1"/>
</dbReference>
<evidence type="ECO:0000256" key="5">
    <source>
        <dbReference type="ARBA" id="ARBA00022840"/>
    </source>
</evidence>
<dbReference type="InterPro" id="IPR012094">
    <property type="entry name" value="tRNA_Ile_lys_synt"/>
</dbReference>
<dbReference type="SUPFAM" id="SSF52402">
    <property type="entry name" value="Adenine nucleotide alpha hydrolases-like"/>
    <property type="match status" value="1"/>
</dbReference>
<dbReference type="PANTHER" id="PTHR43033">
    <property type="entry name" value="TRNA(ILE)-LYSIDINE SYNTHASE-RELATED"/>
    <property type="match status" value="1"/>
</dbReference>
<dbReference type="GO" id="GO:0005524">
    <property type="term" value="F:ATP binding"/>
    <property type="evidence" value="ECO:0007669"/>
    <property type="project" value="UniProtKB-UniRule"/>
</dbReference>
<dbReference type="Gene3D" id="3.40.50.620">
    <property type="entry name" value="HUPs"/>
    <property type="match status" value="1"/>
</dbReference>
<dbReference type="GO" id="GO:0006400">
    <property type="term" value="P:tRNA modification"/>
    <property type="evidence" value="ECO:0007669"/>
    <property type="project" value="UniProtKB-UniRule"/>
</dbReference>
<evidence type="ECO:0000256" key="1">
    <source>
        <dbReference type="ARBA" id="ARBA00022490"/>
    </source>
</evidence>
<dbReference type="OrthoDB" id="5244702at2"/>
<comment type="domain">
    <text evidence="7">The N-terminal region contains the highly conserved SGGXDS motif, predicted to be a P-loop motif involved in ATP binding.</text>
</comment>
<dbReference type="InterPro" id="IPR012795">
    <property type="entry name" value="tRNA_Ile_lys_synt_N"/>
</dbReference>
<dbReference type="CDD" id="cd01992">
    <property type="entry name" value="TilS_N"/>
    <property type="match status" value="1"/>
</dbReference>
<evidence type="ECO:0000256" key="7">
    <source>
        <dbReference type="HAMAP-Rule" id="MF_01161"/>
    </source>
</evidence>
<reference evidence="10 11" key="1">
    <citation type="submission" date="2019-03" db="EMBL/GenBank/DDBJ databases">
        <title>Genomic Encyclopedia of Archaeal and Bacterial Type Strains, Phase II (KMG-II): from individual species to whole genera.</title>
        <authorList>
            <person name="Goeker M."/>
        </authorList>
    </citation>
    <scope>NUCLEOTIDE SEQUENCE [LARGE SCALE GENOMIC DNA]</scope>
    <source>
        <strain evidence="10 11">DSM 24323</strain>
    </source>
</reference>
<name>A0A4R7J118_9ACTN</name>
<gene>
    <name evidence="7" type="primary">tilS</name>
    <name evidence="10" type="ORF">CLV29_2952</name>
</gene>
<feature type="domain" description="tRNA(Ile)-lysidine/2-thiocytidine synthase N-terminal" evidence="8">
    <location>
        <begin position="30"/>
        <end position="213"/>
    </location>
</feature>
<dbReference type="RefSeq" id="WP_133755851.1">
    <property type="nucleotide sequence ID" value="NZ_SOAW01000003.1"/>
</dbReference>
<dbReference type="Pfam" id="PF09179">
    <property type="entry name" value="TilS"/>
    <property type="match status" value="1"/>
</dbReference>
<dbReference type="Gene3D" id="1.20.59.20">
    <property type="match status" value="1"/>
</dbReference>
<organism evidence="10 11">
    <name type="scientific">Naumannella halotolerans</name>
    <dbReference type="NCBI Taxonomy" id="993414"/>
    <lineage>
        <taxon>Bacteria</taxon>
        <taxon>Bacillati</taxon>
        <taxon>Actinomycetota</taxon>
        <taxon>Actinomycetes</taxon>
        <taxon>Propionibacteriales</taxon>
        <taxon>Propionibacteriaceae</taxon>
        <taxon>Naumannella</taxon>
    </lineage>
</organism>
<dbReference type="GO" id="GO:0005737">
    <property type="term" value="C:cytoplasm"/>
    <property type="evidence" value="ECO:0007669"/>
    <property type="project" value="UniProtKB-SubCell"/>
</dbReference>
<dbReference type="AlphaFoldDB" id="A0A4R7J118"/>
<keyword evidence="4 7" id="KW-0547">Nucleotide-binding</keyword>
<sequence>MAYRALGPNAHAVTKAVRNLLADEDEVTSVTVACSGGPDSLALAAATAQLVDELRIVIVDHGLQPGSDEVAAGVRRQLRAWQERRSRTEPDAEQQVLEILVAKVTVASGPGGPEASARNARYKVLDDVAAATGGLVLLGHTLDDQAEQVLLGLTRGSGARSLAGMPVARGPYRRPLLGVRRAQTAAACDEFGLQPWYDPHNDDPRFTRVRVRTRVLPVLEDQLGPGVAEALARSAEQLAVDDDLLSTRAGEVADIDFLPVALISPEHPAIRRRMIRAWLIHHGASDLSMANIVAVERLVTHWSGQRFVEVPGLKVARSGGILQVVPE</sequence>
<dbReference type="NCBIfam" id="TIGR02432">
    <property type="entry name" value="lysidine_TilS_N"/>
    <property type="match status" value="1"/>
</dbReference>
<feature type="binding site" evidence="7">
    <location>
        <begin position="35"/>
        <end position="40"/>
    </location>
    <ligand>
        <name>ATP</name>
        <dbReference type="ChEBI" id="CHEBI:30616"/>
    </ligand>
</feature>
<evidence type="ECO:0000259" key="8">
    <source>
        <dbReference type="Pfam" id="PF01171"/>
    </source>
</evidence>
<keyword evidence="1 7" id="KW-0963">Cytoplasm</keyword>
<proteinExistence type="inferred from homology"/>